<keyword evidence="4" id="KW-1185">Reference proteome</keyword>
<feature type="transmembrane region" description="Helical" evidence="1">
    <location>
        <begin position="43"/>
        <end position="72"/>
    </location>
</feature>
<gene>
    <name evidence="3" type="ORF">GCM10011517_03150</name>
</gene>
<dbReference type="EMBL" id="BMKN01000001">
    <property type="protein sequence ID" value="GGE38739.1"/>
    <property type="molecule type" value="Genomic_DNA"/>
</dbReference>
<protein>
    <recommendedName>
        <fullName evidence="2">Potassium channel domain-containing protein</fullName>
    </recommendedName>
</protein>
<evidence type="ECO:0000313" key="4">
    <source>
        <dbReference type="Proteomes" id="UP000606730"/>
    </source>
</evidence>
<dbReference type="SUPFAM" id="SSF81324">
    <property type="entry name" value="Voltage-gated potassium channels"/>
    <property type="match status" value="1"/>
</dbReference>
<dbReference type="AlphaFoldDB" id="A0A917ABV4"/>
<evidence type="ECO:0000313" key="3">
    <source>
        <dbReference type="EMBL" id="GGE38739.1"/>
    </source>
</evidence>
<feature type="domain" description="Potassium channel" evidence="2">
    <location>
        <begin position="61"/>
        <end position="133"/>
    </location>
</feature>
<comment type="caution">
    <text evidence="3">The sequence shown here is derived from an EMBL/GenBank/DDBJ whole genome shotgun (WGS) entry which is preliminary data.</text>
</comment>
<dbReference type="RefSeq" id="WP_229666083.1">
    <property type="nucleotide sequence ID" value="NZ_BMKN01000001.1"/>
</dbReference>
<keyword evidence="1" id="KW-0812">Transmembrane</keyword>
<sequence length="142" mass="16008">MIFQLFCGTVLLLTTLVLASAGFWLTEKFSDTLMPWVRRPPHAFKMTMLLLKTALIVLAVTFMSIWIWAFGFLGLGVFDQLEPAVYFTIVSFTTLGFGDIILPTEWRILGGMTALNGLLNIGLFAAMMVEVLRRARTEQRNI</sequence>
<dbReference type="Proteomes" id="UP000606730">
    <property type="component" value="Unassembled WGS sequence"/>
</dbReference>
<reference evidence="3" key="2">
    <citation type="submission" date="2020-09" db="EMBL/GenBank/DDBJ databases">
        <authorList>
            <person name="Sun Q."/>
            <person name="Zhou Y."/>
        </authorList>
    </citation>
    <scope>NUCLEOTIDE SEQUENCE</scope>
    <source>
        <strain evidence="3">CGMCC 1.16012</strain>
    </source>
</reference>
<feature type="transmembrane region" description="Helical" evidence="1">
    <location>
        <begin position="84"/>
        <end position="102"/>
    </location>
</feature>
<evidence type="ECO:0000259" key="2">
    <source>
        <dbReference type="Pfam" id="PF07885"/>
    </source>
</evidence>
<reference evidence="3" key="1">
    <citation type="journal article" date="2014" name="Int. J. Syst. Evol. Microbiol.">
        <title>Complete genome sequence of Corynebacterium casei LMG S-19264T (=DSM 44701T), isolated from a smear-ripened cheese.</title>
        <authorList>
            <consortium name="US DOE Joint Genome Institute (JGI-PGF)"/>
            <person name="Walter F."/>
            <person name="Albersmeier A."/>
            <person name="Kalinowski J."/>
            <person name="Ruckert C."/>
        </authorList>
    </citation>
    <scope>NUCLEOTIDE SEQUENCE</scope>
    <source>
        <strain evidence="3">CGMCC 1.16012</strain>
    </source>
</reference>
<feature type="transmembrane region" description="Helical" evidence="1">
    <location>
        <begin position="108"/>
        <end position="132"/>
    </location>
</feature>
<proteinExistence type="predicted"/>
<keyword evidence="1" id="KW-0472">Membrane</keyword>
<name>A0A917ABV4_9RHOB</name>
<dbReference type="Gene3D" id="1.10.287.70">
    <property type="match status" value="1"/>
</dbReference>
<dbReference type="InterPro" id="IPR013099">
    <property type="entry name" value="K_chnl_dom"/>
</dbReference>
<evidence type="ECO:0000256" key="1">
    <source>
        <dbReference type="SAM" id="Phobius"/>
    </source>
</evidence>
<accession>A0A917ABV4</accession>
<organism evidence="3 4">
    <name type="scientific">Actibacterium pelagium</name>
    <dbReference type="NCBI Taxonomy" id="2029103"/>
    <lineage>
        <taxon>Bacteria</taxon>
        <taxon>Pseudomonadati</taxon>
        <taxon>Pseudomonadota</taxon>
        <taxon>Alphaproteobacteria</taxon>
        <taxon>Rhodobacterales</taxon>
        <taxon>Roseobacteraceae</taxon>
        <taxon>Actibacterium</taxon>
    </lineage>
</organism>
<dbReference type="Pfam" id="PF07885">
    <property type="entry name" value="Ion_trans_2"/>
    <property type="match status" value="1"/>
</dbReference>
<keyword evidence="1" id="KW-1133">Transmembrane helix</keyword>